<keyword evidence="3" id="KW-1185">Reference proteome</keyword>
<evidence type="ECO:0000313" key="3">
    <source>
        <dbReference type="Proteomes" id="UP001232755"/>
    </source>
</evidence>
<feature type="compositionally biased region" description="Basic and acidic residues" evidence="1">
    <location>
        <begin position="57"/>
        <end position="66"/>
    </location>
</feature>
<accession>A0ABU0R0K8</accession>
<feature type="region of interest" description="Disordered" evidence="1">
    <location>
        <begin position="37"/>
        <end position="66"/>
    </location>
</feature>
<sequence>MEVTALEANNAEGVIDTHHHVWDPSVRDQDWITGRELAPLSEDLGQTGERGPVVGADRAEDGGGDA</sequence>
<dbReference type="EMBL" id="JAUSYP010000001">
    <property type="protein sequence ID" value="MDQ0753200.1"/>
    <property type="molecule type" value="Genomic_DNA"/>
</dbReference>
<evidence type="ECO:0000313" key="2">
    <source>
        <dbReference type="EMBL" id="MDQ0753200.1"/>
    </source>
</evidence>
<dbReference type="Proteomes" id="UP001232755">
    <property type="component" value="Unassembled WGS sequence"/>
</dbReference>
<proteinExistence type="predicted"/>
<protein>
    <recommendedName>
        <fullName evidence="4">Amidohydrolase</fullName>
    </recommendedName>
</protein>
<comment type="caution">
    <text evidence="2">The sequence shown here is derived from an EMBL/GenBank/DDBJ whole genome shotgun (WGS) entry which is preliminary data.</text>
</comment>
<organism evidence="2 3">
    <name type="scientific">Streptomyces africanus</name>
    <dbReference type="NCBI Taxonomy" id="231024"/>
    <lineage>
        <taxon>Bacteria</taxon>
        <taxon>Bacillati</taxon>
        <taxon>Actinomycetota</taxon>
        <taxon>Actinomycetes</taxon>
        <taxon>Kitasatosporales</taxon>
        <taxon>Streptomycetaceae</taxon>
        <taxon>Streptomyces</taxon>
    </lineage>
</organism>
<name>A0ABU0R0K8_9ACTN</name>
<evidence type="ECO:0008006" key="4">
    <source>
        <dbReference type="Google" id="ProtNLM"/>
    </source>
</evidence>
<gene>
    <name evidence="2" type="ORF">QF034_007431</name>
</gene>
<reference evidence="2 3" key="1">
    <citation type="submission" date="2023-07" db="EMBL/GenBank/DDBJ databases">
        <title>Comparative genomics of wheat-associated soil bacteria to identify genetic determinants of phenazine resistance.</title>
        <authorList>
            <person name="Mouncey N."/>
        </authorList>
    </citation>
    <scope>NUCLEOTIDE SEQUENCE [LARGE SCALE GENOMIC DNA]</scope>
    <source>
        <strain evidence="2 3">B3I12</strain>
    </source>
</reference>
<evidence type="ECO:0000256" key="1">
    <source>
        <dbReference type="SAM" id="MobiDB-lite"/>
    </source>
</evidence>